<accession>A0A0E9TFK7</accession>
<evidence type="ECO:0000256" key="1">
    <source>
        <dbReference type="SAM" id="MobiDB-lite"/>
    </source>
</evidence>
<dbReference type="EMBL" id="GBXM01057074">
    <property type="protein sequence ID" value="JAH51503.1"/>
    <property type="molecule type" value="Transcribed_RNA"/>
</dbReference>
<proteinExistence type="predicted"/>
<feature type="compositionally biased region" description="Basic and acidic residues" evidence="1">
    <location>
        <begin position="10"/>
        <end position="23"/>
    </location>
</feature>
<reference evidence="2" key="2">
    <citation type="journal article" date="2015" name="Fish Shellfish Immunol.">
        <title>Early steps in the European eel (Anguilla anguilla)-Vibrio vulnificus interaction in the gills: Role of the RtxA13 toxin.</title>
        <authorList>
            <person name="Callol A."/>
            <person name="Pajuelo D."/>
            <person name="Ebbesson L."/>
            <person name="Teles M."/>
            <person name="MacKenzie S."/>
            <person name="Amaro C."/>
        </authorList>
    </citation>
    <scope>NUCLEOTIDE SEQUENCE</scope>
</reference>
<dbReference type="AlphaFoldDB" id="A0A0E9TFK7"/>
<reference evidence="2" key="1">
    <citation type="submission" date="2014-11" db="EMBL/GenBank/DDBJ databases">
        <authorList>
            <person name="Amaro Gonzalez C."/>
        </authorList>
    </citation>
    <scope>NUCLEOTIDE SEQUENCE</scope>
</reference>
<evidence type="ECO:0000313" key="2">
    <source>
        <dbReference type="EMBL" id="JAH51503.1"/>
    </source>
</evidence>
<organism evidence="2">
    <name type="scientific">Anguilla anguilla</name>
    <name type="common">European freshwater eel</name>
    <name type="synonym">Muraena anguilla</name>
    <dbReference type="NCBI Taxonomy" id="7936"/>
    <lineage>
        <taxon>Eukaryota</taxon>
        <taxon>Metazoa</taxon>
        <taxon>Chordata</taxon>
        <taxon>Craniata</taxon>
        <taxon>Vertebrata</taxon>
        <taxon>Euteleostomi</taxon>
        <taxon>Actinopterygii</taxon>
        <taxon>Neopterygii</taxon>
        <taxon>Teleostei</taxon>
        <taxon>Anguilliformes</taxon>
        <taxon>Anguillidae</taxon>
        <taxon>Anguilla</taxon>
    </lineage>
</organism>
<name>A0A0E9TFK7_ANGAN</name>
<sequence>MKRRSSLKTHVSETHDSEQITLS</sequence>
<feature type="region of interest" description="Disordered" evidence="1">
    <location>
        <begin position="1"/>
        <end position="23"/>
    </location>
</feature>
<protein>
    <submittedName>
        <fullName evidence="2">Uncharacterized protein</fullName>
    </submittedName>
</protein>